<feature type="compositionally biased region" description="Basic and acidic residues" evidence="2">
    <location>
        <begin position="238"/>
        <end position="273"/>
    </location>
</feature>
<evidence type="ECO:0000256" key="1">
    <source>
        <dbReference type="SAM" id="Coils"/>
    </source>
</evidence>
<sequence>MTNYQQPFDEINLYQSKMIHNEEDEGWEYRRDSFNRRTYHHQEITKEEKTNKQIDGFVDSILANQNLKYKTKEVSQYITKLEESLKKLLLIKPFLKDLNSMELQNEIRKLEYEINNLQVLDNQNEIETFIINHTNKNIEKNMNGLRIDSEKLNIELNRPLKQFELEKNTLPIEITFTNQILPFVRSILNESKEIDLYSLSKKLWISLKKISQQFDQNFLAGLGLTETDNNKSQNDNNEDQKKKSEIEKEKKEEDEKEEKKEDENEWKKEKENEKGVEIKIEKEKKEIGEKEKEKEKEKDKEENKVKSNQMINKFRISTKQTYQTTILNQQKKIELIENLVSDLEILNENPGLGEITQEYLTKLLEFYWNIEINNENTQLLQNDEELIVKFNPDLHQKINPNEGGRFHLLIPGLEQNGKIIMKTLGYFQ</sequence>
<keyword evidence="4" id="KW-1185">Reference proteome</keyword>
<evidence type="ECO:0000313" key="3">
    <source>
        <dbReference type="EMBL" id="KAJ6243562.1"/>
    </source>
</evidence>
<gene>
    <name evidence="3" type="ORF">M0813_21999</name>
</gene>
<accession>A0ABQ8YG42</accession>
<dbReference type="EMBL" id="JAOAOG010000168">
    <property type="protein sequence ID" value="KAJ6243562.1"/>
    <property type="molecule type" value="Genomic_DNA"/>
</dbReference>
<reference evidence="3" key="1">
    <citation type="submission" date="2022-08" db="EMBL/GenBank/DDBJ databases">
        <title>Novel sulfate-reducing endosymbionts in the free-living metamonad Anaeramoeba.</title>
        <authorList>
            <person name="Jerlstrom-Hultqvist J."/>
            <person name="Cepicka I."/>
            <person name="Gallot-Lavallee L."/>
            <person name="Salas-Leiva D."/>
            <person name="Curtis B.A."/>
            <person name="Zahonova K."/>
            <person name="Pipaliya S."/>
            <person name="Dacks J."/>
            <person name="Roger A.J."/>
        </authorList>
    </citation>
    <scope>NUCLEOTIDE SEQUENCE</scope>
    <source>
        <strain evidence="3">Schooner1</strain>
    </source>
</reference>
<evidence type="ECO:0000256" key="2">
    <source>
        <dbReference type="SAM" id="MobiDB-lite"/>
    </source>
</evidence>
<name>A0ABQ8YG42_9EUKA</name>
<keyword evidence="1" id="KW-0175">Coiled coil</keyword>
<proteinExistence type="predicted"/>
<comment type="caution">
    <text evidence="3">The sequence shown here is derived from an EMBL/GenBank/DDBJ whole genome shotgun (WGS) entry which is preliminary data.</text>
</comment>
<feature type="compositionally biased region" description="Polar residues" evidence="2">
    <location>
        <begin position="226"/>
        <end position="235"/>
    </location>
</feature>
<feature type="region of interest" description="Disordered" evidence="2">
    <location>
        <begin position="224"/>
        <end position="273"/>
    </location>
</feature>
<feature type="coiled-coil region" evidence="1">
    <location>
        <begin position="100"/>
        <end position="155"/>
    </location>
</feature>
<organism evidence="3 4">
    <name type="scientific">Anaeramoeba flamelloides</name>
    <dbReference type="NCBI Taxonomy" id="1746091"/>
    <lineage>
        <taxon>Eukaryota</taxon>
        <taxon>Metamonada</taxon>
        <taxon>Anaeramoebidae</taxon>
        <taxon>Anaeramoeba</taxon>
    </lineage>
</organism>
<protein>
    <submittedName>
        <fullName evidence="3">Neurofilament triplet m protein-like protein</fullName>
    </submittedName>
</protein>
<evidence type="ECO:0000313" key="4">
    <source>
        <dbReference type="Proteomes" id="UP001150062"/>
    </source>
</evidence>
<dbReference type="Proteomes" id="UP001150062">
    <property type="component" value="Unassembled WGS sequence"/>
</dbReference>